<comment type="caution">
    <text evidence="11">The sequence shown here is derived from an EMBL/GenBank/DDBJ whole genome shotgun (WGS) entry which is preliminary data.</text>
</comment>
<evidence type="ECO:0000313" key="12">
    <source>
        <dbReference type="Proteomes" id="UP000006034"/>
    </source>
</evidence>
<sequence length="721" mass="78570">MTSQLRKINNVIEQFLLPLAEAVSGWSTLAAIRSALIVTLPLMFLGSLAELMISFPLDAYKEFMFRQFGPEWRMFGQILKDATFSVMSLIMVFSIGHHLTDQFNHDNPVLRANPVIAGLVAFTAFFCLLQQDGDALNRRWLGVAGLFVAILVGVFATRLFLYFFSIKRLHLHLPGGTPDIAIPQAFNAFIPGMLTVLVFAALGAAMQTFVGMSLHEALYRSIRMPFDAIGEGLGRGMLYILSLHALWFAGIHGANVLDPITHDIYGAAMLANEVAAAAGEPLPHIMTKTFMDTFVFMGGAGTGISLAGALILFGKTQASRKIGIFSLVPGLFNINEVLLFGLPIVLNPLMLIPFLLTPVLLAAISYVAVATGLVPGTNVATEWTTPILLNGYLSTGSLSGSALQLANLVVGVLIYAPFVLIANKIKVKQINDAFRSLLRRSCATADSSRRCLDHNDDAGSLARSLITDLEYDYRHGEGLFLEFQPQICSRTGRVVGVESLIRWKHPSYGLIPAPITVALAEDSGLIRPIGLWVFETACQVRKSWLDAGITDLTMAVNVSALQLERSFPKQLLDIAARYDLPPSLMEVEVTESSALDSDKPESHILSRVYDAGFPVAIDDFGMGHSSLKYLKQFPVSVVKIDGAISREVVTNSICSDIVASITRLCRARNMLSVAEFVENEEQAALLRELGCDVFQGYLYSKSLLPSDCLQFIQKRNGGNGA</sequence>
<evidence type="ECO:0000313" key="11">
    <source>
        <dbReference type="EMBL" id="EFV45859.1"/>
    </source>
</evidence>
<dbReference type="InterPro" id="IPR035919">
    <property type="entry name" value="EAL_sf"/>
</dbReference>
<keyword evidence="5 8" id="KW-0812">Transmembrane</keyword>
<dbReference type="OrthoDB" id="7673416at2"/>
<accession>E5Y2D5</accession>
<feature type="transmembrane region" description="Helical" evidence="8">
    <location>
        <begin position="349"/>
        <end position="369"/>
    </location>
</feature>
<dbReference type="eggNOG" id="COG2200">
    <property type="taxonomic scope" value="Bacteria"/>
</dbReference>
<feature type="domain" description="EAL" evidence="9">
    <location>
        <begin position="462"/>
        <end position="716"/>
    </location>
</feature>
<dbReference type="InterPro" id="IPR051088">
    <property type="entry name" value="PTS_Sugar-EIIC/EIIB"/>
</dbReference>
<evidence type="ECO:0000256" key="3">
    <source>
        <dbReference type="ARBA" id="ARBA00022475"/>
    </source>
</evidence>
<dbReference type="Gene3D" id="3.20.20.450">
    <property type="entry name" value="EAL domain"/>
    <property type="match status" value="1"/>
</dbReference>
<dbReference type="GO" id="GO:0009401">
    <property type="term" value="P:phosphoenolpyruvate-dependent sugar phosphotransferase system"/>
    <property type="evidence" value="ECO:0007669"/>
    <property type="project" value="InterPro"/>
</dbReference>
<dbReference type="GO" id="GO:1901264">
    <property type="term" value="P:carbohydrate derivative transport"/>
    <property type="evidence" value="ECO:0007669"/>
    <property type="project" value="TreeGrafter"/>
</dbReference>
<comment type="subcellular location">
    <subcellularLocation>
        <location evidence="1">Cell membrane</location>
        <topology evidence="1">Multi-pass membrane protein</topology>
    </subcellularLocation>
</comment>
<dbReference type="SUPFAM" id="SSF141868">
    <property type="entry name" value="EAL domain-like"/>
    <property type="match status" value="1"/>
</dbReference>
<dbReference type="HOGENOM" id="CLU_024302_0_0_7"/>
<reference evidence="11 12" key="1">
    <citation type="submission" date="2010-10" db="EMBL/GenBank/DDBJ databases">
        <authorList>
            <consortium name="The Broad Institute Genome Sequencing Platform"/>
            <person name="Ward D."/>
            <person name="Earl A."/>
            <person name="Feldgarden M."/>
            <person name="Young S.K."/>
            <person name="Gargeya S."/>
            <person name="Zeng Q."/>
            <person name="Alvarado L."/>
            <person name="Berlin A."/>
            <person name="Bochicchio J."/>
            <person name="Chapman S.B."/>
            <person name="Chen Z."/>
            <person name="Freedman E."/>
            <person name="Gellesch M."/>
            <person name="Goldberg J."/>
            <person name="Griggs A."/>
            <person name="Gujja S."/>
            <person name="Heilman E."/>
            <person name="Heiman D."/>
            <person name="Howarth C."/>
            <person name="Mehta T."/>
            <person name="Neiman D."/>
            <person name="Pearson M."/>
            <person name="Roberts A."/>
            <person name="Saif S."/>
            <person name="Shea T."/>
            <person name="Shenoy N."/>
            <person name="Sisk P."/>
            <person name="Stolte C."/>
            <person name="Sykes S."/>
            <person name="White J."/>
            <person name="Yandava C."/>
            <person name="Allen-Vercoe E."/>
            <person name="Sibley C."/>
            <person name="Ambrose C.E."/>
            <person name="Strauss J."/>
            <person name="Daigneault M."/>
            <person name="Haas B."/>
            <person name="Nusbaum C."/>
            <person name="Birren B."/>
        </authorList>
    </citation>
    <scope>NUCLEOTIDE SEQUENCE [LARGE SCALE GENOMIC DNA]</scope>
    <source>
        <strain evidence="11 12">3_1_6</strain>
    </source>
</reference>
<proteinExistence type="predicted"/>
<dbReference type="GO" id="GO:0008982">
    <property type="term" value="F:protein-N(PI)-phosphohistidine-sugar phosphotransferase activity"/>
    <property type="evidence" value="ECO:0007669"/>
    <property type="project" value="InterPro"/>
</dbReference>
<keyword evidence="4" id="KW-0762">Sugar transport</keyword>
<keyword evidence="6 8" id="KW-1133">Transmembrane helix</keyword>
<dbReference type="AlphaFoldDB" id="E5Y2D5"/>
<dbReference type="STRING" id="563192.HMPREF0179_00346"/>
<reference evidence="11 12" key="2">
    <citation type="submission" date="2013-04" db="EMBL/GenBank/DDBJ databases">
        <title>The Genome Sequence of Bilophila wadsworthia 3_1_6.</title>
        <authorList>
            <consortium name="The Broad Institute Genomics Platform"/>
            <person name="Earl A."/>
            <person name="Ward D."/>
            <person name="Feldgarden M."/>
            <person name="Gevers D."/>
            <person name="Sibley C."/>
            <person name="Strauss J."/>
            <person name="Allen-Vercoe E."/>
            <person name="Walker B."/>
            <person name="Young S."/>
            <person name="Zeng Q."/>
            <person name="Gargeya S."/>
            <person name="Fitzgerald M."/>
            <person name="Haas B."/>
            <person name="Abouelleil A."/>
            <person name="Allen A.W."/>
            <person name="Alvarado L."/>
            <person name="Arachchi H.M."/>
            <person name="Berlin A.M."/>
            <person name="Chapman S.B."/>
            <person name="Gainer-Dewar J."/>
            <person name="Goldberg J."/>
            <person name="Griggs A."/>
            <person name="Gujja S."/>
            <person name="Hansen M."/>
            <person name="Howarth C."/>
            <person name="Imamovic A."/>
            <person name="Ireland A."/>
            <person name="Larimer J."/>
            <person name="McCowan C."/>
            <person name="Murphy C."/>
            <person name="Pearson M."/>
            <person name="Poon T.W."/>
            <person name="Priest M."/>
            <person name="Roberts A."/>
            <person name="Saif S."/>
            <person name="Shea T."/>
            <person name="Sisk P."/>
            <person name="Sykes S."/>
            <person name="Wortman J."/>
            <person name="Nusbaum C."/>
            <person name="Birren B."/>
        </authorList>
    </citation>
    <scope>NUCLEOTIDE SEQUENCE [LARGE SCALE GENOMIC DNA]</scope>
    <source>
        <strain evidence="11 12">3_1_6</strain>
    </source>
</reference>
<feature type="transmembrane region" description="Helical" evidence="8">
    <location>
        <begin position="402"/>
        <end position="422"/>
    </location>
</feature>
<keyword evidence="2" id="KW-0813">Transport</keyword>
<dbReference type="PROSITE" id="PS50883">
    <property type="entry name" value="EAL"/>
    <property type="match status" value="1"/>
</dbReference>
<evidence type="ECO:0000256" key="1">
    <source>
        <dbReference type="ARBA" id="ARBA00004651"/>
    </source>
</evidence>
<name>E5Y2D5_BILW3</name>
<evidence type="ECO:0000256" key="7">
    <source>
        <dbReference type="ARBA" id="ARBA00023136"/>
    </source>
</evidence>
<dbReference type="InterPro" id="IPR003352">
    <property type="entry name" value="PTS_EIIC"/>
</dbReference>
<dbReference type="SMART" id="SM00052">
    <property type="entry name" value="EAL"/>
    <property type="match status" value="1"/>
</dbReference>
<dbReference type="PROSITE" id="PS51105">
    <property type="entry name" value="PTS_EIIC_TYPE_3"/>
    <property type="match status" value="1"/>
</dbReference>
<dbReference type="PANTHER" id="PTHR33989:SF4">
    <property type="entry name" value="PTS SYSTEM N,N'-DIACETYLCHITOBIOSE-SPECIFIC EIIC COMPONENT"/>
    <property type="match status" value="1"/>
</dbReference>
<evidence type="ECO:0000256" key="4">
    <source>
        <dbReference type="ARBA" id="ARBA00022597"/>
    </source>
</evidence>
<dbReference type="GeneID" id="78086872"/>
<dbReference type="PANTHER" id="PTHR33989">
    <property type="match status" value="1"/>
</dbReference>
<dbReference type="Pfam" id="PF02378">
    <property type="entry name" value="PTS_EIIC"/>
    <property type="match status" value="1"/>
</dbReference>
<evidence type="ECO:0000256" key="2">
    <source>
        <dbReference type="ARBA" id="ARBA00022448"/>
    </source>
</evidence>
<dbReference type="CDD" id="cd01948">
    <property type="entry name" value="EAL"/>
    <property type="match status" value="1"/>
</dbReference>
<dbReference type="GO" id="GO:0005886">
    <property type="term" value="C:plasma membrane"/>
    <property type="evidence" value="ECO:0007669"/>
    <property type="project" value="UniProtKB-SubCell"/>
</dbReference>
<keyword evidence="7 8" id="KW-0472">Membrane</keyword>
<evidence type="ECO:0000259" key="9">
    <source>
        <dbReference type="PROSITE" id="PS50883"/>
    </source>
</evidence>
<evidence type="ECO:0000256" key="8">
    <source>
        <dbReference type="SAM" id="Phobius"/>
    </source>
</evidence>
<evidence type="ECO:0000259" key="10">
    <source>
        <dbReference type="PROSITE" id="PS51105"/>
    </source>
</evidence>
<feature type="transmembrane region" description="Helical" evidence="8">
    <location>
        <begin position="232"/>
        <end position="252"/>
    </location>
</feature>
<keyword evidence="3" id="KW-1003">Cell membrane</keyword>
<keyword evidence="12" id="KW-1185">Reference proteome</keyword>
<feature type="transmembrane region" description="Helical" evidence="8">
    <location>
        <begin position="35"/>
        <end position="57"/>
    </location>
</feature>
<feature type="transmembrane region" description="Helical" evidence="8">
    <location>
        <begin position="322"/>
        <end position="342"/>
    </location>
</feature>
<feature type="transmembrane region" description="Helical" evidence="8">
    <location>
        <begin position="294"/>
        <end position="316"/>
    </location>
</feature>
<dbReference type="Proteomes" id="UP000006034">
    <property type="component" value="Unassembled WGS sequence"/>
</dbReference>
<dbReference type="InterPro" id="IPR001633">
    <property type="entry name" value="EAL_dom"/>
</dbReference>
<dbReference type="RefSeq" id="WP_005024518.1">
    <property type="nucleotide sequence ID" value="NZ_KE150239.1"/>
</dbReference>
<dbReference type="eggNOG" id="COG1455">
    <property type="taxonomic scope" value="Bacteria"/>
</dbReference>
<gene>
    <name evidence="11" type="ORF">HMPREF0179_00346</name>
</gene>
<feature type="domain" description="PTS EIIC type-3" evidence="10">
    <location>
        <begin position="12"/>
        <end position="418"/>
    </location>
</feature>
<dbReference type="Pfam" id="PF00563">
    <property type="entry name" value="EAL"/>
    <property type="match status" value="1"/>
</dbReference>
<dbReference type="NCBIfam" id="TIGR00410">
    <property type="entry name" value="lacE"/>
    <property type="match status" value="1"/>
</dbReference>
<dbReference type="InterPro" id="IPR004501">
    <property type="entry name" value="PTS_EIIC_3"/>
</dbReference>
<evidence type="ECO:0000256" key="6">
    <source>
        <dbReference type="ARBA" id="ARBA00022989"/>
    </source>
</evidence>
<protein>
    <submittedName>
        <fullName evidence="11">PTS system, lactose/cellobiose family IIC component</fullName>
    </submittedName>
</protein>
<dbReference type="EMBL" id="ADCP02000002">
    <property type="protein sequence ID" value="EFV45859.1"/>
    <property type="molecule type" value="Genomic_DNA"/>
</dbReference>
<feature type="transmembrane region" description="Helical" evidence="8">
    <location>
        <begin position="185"/>
        <end position="211"/>
    </location>
</feature>
<organism evidence="11 12">
    <name type="scientific">Bilophila wadsworthia (strain 3_1_6)</name>
    <dbReference type="NCBI Taxonomy" id="563192"/>
    <lineage>
        <taxon>Bacteria</taxon>
        <taxon>Pseudomonadati</taxon>
        <taxon>Thermodesulfobacteriota</taxon>
        <taxon>Desulfovibrionia</taxon>
        <taxon>Desulfovibrionales</taxon>
        <taxon>Desulfovibrionaceae</taxon>
        <taxon>Bilophila</taxon>
    </lineage>
</organism>
<feature type="transmembrane region" description="Helical" evidence="8">
    <location>
        <begin position="111"/>
        <end position="129"/>
    </location>
</feature>
<feature type="transmembrane region" description="Helical" evidence="8">
    <location>
        <begin position="141"/>
        <end position="165"/>
    </location>
</feature>
<evidence type="ECO:0000256" key="5">
    <source>
        <dbReference type="ARBA" id="ARBA00022692"/>
    </source>
</evidence>
<feature type="transmembrane region" description="Helical" evidence="8">
    <location>
        <begin position="78"/>
        <end position="99"/>
    </location>
</feature>